<dbReference type="OrthoDB" id="3358017at2759"/>
<dbReference type="RefSeq" id="XP_007727705.1">
    <property type="nucleotide sequence ID" value="XM_007729515.1"/>
</dbReference>
<evidence type="ECO:0000256" key="2">
    <source>
        <dbReference type="ARBA" id="ARBA00022692"/>
    </source>
</evidence>
<dbReference type="STRING" id="1182541.W9XU43"/>
<feature type="transmembrane region" description="Helical" evidence="5">
    <location>
        <begin position="272"/>
        <end position="292"/>
    </location>
</feature>
<dbReference type="GeneID" id="19163504"/>
<dbReference type="AlphaFoldDB" id="W9XU43"/>
<dbReference type="PANTHER" id="PTHR31465">
    <property type="entry name" value="PROTEIN RTA1-RELATED"/>
    <property type="match status" value="1"/>
</dbReference>
<sequence length="353" mass="39318">MGASAVEIHTDAFSQLVELAARAINNDDLPGGKSLADFAKEGRYNYPPSFAAAVVFSVIYGLAMATNLVQIVRHRAWFWWVMNFAVAMELVGYITRAISVKDLGSRNVFIVQLVMVLVAPAVMAAACYMSFGRVVMWVIPREYQSAKTLWVPARRVTPIFAGCDVLSFFIQVAGGSMIASGNTHAKINTGRDVVLVGLALQLATFGFFVVTALRLMFMLKTKLLNVALPRDRNWPLFLFMVNVANVLILIRTTLRLIEYALGDTNYLLDHEWFFYVFDSVLMFLVVLVFIVFHPGHYLPYLGFKRKGLHFSKNADKGLFASLARGSKIPPEFVQMEGGEVQSRCGLDRLAVPV</sequence>
<proteinExistence type="predicted"/>
<evidence type="ECO:0000313" key="6">
    <source>
        <dbReference type="EMBL" id="EXJ80511.1"/>
    </source>
</evidence>
<dbReference type="GO" id="GO:0016020">
    <property type="term" value="C:membrane"/>
    <property type="evidence" value="ECO:0007669"/>
    <property type="project" value="UniProtKB-SubCell"/>
</dbReference>
<keyword evidence="4 5" id="KW-0472">Membrane</keyword>
<feature type="transmembrane region" description="Helical" evidence="5">
    <location>
        <begin position="234"/>
        <end position="252"/>
    </location>
</feature>
<reference evidence="6 7" key="1">
    <citation type="submission" date="2013-03" db="EMBL/GenBank/DDBJ databases">
        <title>The Genome Sequence of Capronia coronata CBS 617.96.</title>
        <authorList>
            <consortium name="The Broad Institute Genomics Platform"/>
            <person name="Cuomo C."/>
            <person name="de Hoog S."/>
            <person name="Gorbushina A."/>
            <person name="Walker B."/>
            <person name="Young S.K."/>
            <person name="Zeng Q."/>
            <person name="Gargeya S."/>
            <person name="Fitzgerald M."/>
            <person name="Haas B."/>
            <person name="Abouelleil A."/>
            <person name="Allen A.W."/>
            <person name="Alvarado L."/>
            <person name="Arachchi H.M."/>
            <person name="Berlin A.M."/>
            <person name="Chapman S.B."/>
            <person name="Gainer-Dewar J."/>
            <person name="Goldberg J."/>
            <person name="Griggs A."/>
            <person name="Gujja S."/>
            <person name="Hansen M."/>
            <person name="Howarth C."/>
            <person name="Imamovic A."/>
            <person name="Ireland A."/>
            <person name="Larimer J."/>
            <person name="McCowan C."/>
            <person name="Murphy C."/>
            <person name="Pearson M."/>
            <person name="Poon T.W."/>
            <person name="Priest M."/>
            <person name="Roberts A."/>
            <person name="Saif S."/>
            <person name="Shea T."/>
            <person name="Sisk P."/>
            <person name="Sykes S."/>
            <person name="Wortman J."/>
            <person name="Nusbaum C."/>
            <person name="Birren B."/>
        </authorList>
    </citation>
    <scope>NUCLEOTIDE SEQUENCE [LARGE SCALE GENOMIC DNA]</scope>
    <source>
        <strain evidence="6 7">CBS 617.96</strain>
    </source>
</reference>
<accession>W9XU43</accession>
<organism evidence="6 7">
    <name type="scientific">Capronia coronata CBS 617.96</name>
    <dbReference type="NCBI Taxonomy" id="1182541"/>
    <lineage>
        <taxon>Eukaryota</taxon>
        <taxon>Fungi</taxon>
        <taxon>Dikarya</taxon>
        <taxon>Ascomycota</taxon>
        <taxon>Pezizomycotina</taxon>
        <taxon>Eurotiomycetes</taxon>
        <taxon>Chaetothyriomycetidae</taxon>
        <taxon>Chaetothyriales</taxon>
        <taxon>Herpotrichiellaceae</taxon>
        <taxon>Capronia</taxon>
    </lineage>
</organism>
<feature type="transmembrane region" description="Helical" evidence="5">
    <location>
        <begin position="193"/>
        <end position="213"/>
    </location>
</feature>
<feature type="transmembrane region" description="Helical" evidence="5">
    <location>
        <begin position="159"/>
        <end position="181"/>
    </location>
</feature>
<evidence type="ECO:0000313" key="7">
    <source>
        <dbReference type="Proteomes" id="UP000019484"/>
    </source>
</evidence>
<keyword evidence="7" id="KW-1185">Reference proteome</keyword>
<gene>
    <name evidence="6" type="ORF">A1O1_08656</name>
</gene>
<dbReference type="EMBL" id="AMWN01000008">
    <property type="protein sequence ID" value="EXJ80511.1"/>
    <property type="molecule type" value="Genomic_DNA"/>
</dbReference>
<dbReference type="InterPro" id="IPR007568">
    <property type="entry name" value="RTA1"/>
</dbReference>
<feature type="transmembrane region" description="Helical" evidence="5">
    <location>
        <begin position="50"/>
        <end position="69"/>
    </location>
</feature>
<keyword evidence="3 5" id="KW-1133">Transmembrane helix</keyword>
<comment type="subcellular location">
    <subcellularLocation>
        <location evidence="1">Membrane</location>
        <topology evidence="1">Multi-pass membrane protein</topology>
    </subcellularLocation>
</comment>
<dbReference type="Pfam" id="PF04479">
    <property type="entry name" value="RTA1"/>
    <property type="match status" value="1"/>
</dbReference>
<dbReference type="HOGENOM" id="CLU_033465_3_2_1"/>
<evidence type="ECO:0000256" key="3">
    <source>
        <dbReference type="ARBA" id="ARBA00022989"/>
    </source>
</evidence>
<dbReference type="PANTHER" id="PTHR31465:SF28">
    <property type="entry name" value="DOMAIN PROTEIN, PUTATIVE-RELATED"/>
    <property type="match status" value="1"/>
</dbReference>
<keyword evidence="2 5" id="KW-0812">Transmembrane</keyword>
<evidence type="ECO:0000256" key="4">
    <source>
        <dbReference type="ARBA" id="ARBA00023136"/>
    </source>
</evidence>
<dbReference type="Proteomes" id="UP000019484">
    <property type="component" value="Unassembled WGS sequence"/>
</dbReference>
<name>W9XU43_9EURO</name>
<protein>
    <submittedName>
        <fullName evidence="6">Uncharacterized protein</fullName>
    </submittedName>
</protein>
<evidence type="ECO:0000256" key="5">
    <source>
        <dbReference type="SAM" id="Phobius"/>
    </source>
</evidence>
<feature type="transmembrane region" description="Helical" evidence="5">
    <location>
        <begin position="110"/>
        <end position="139"/>
    </location>
</feature>
<dbReference type="eggNOG" id="ENOG502QURG">
    <property type="taxonomic scope" value="Eukaryota"/>
</dbReference>
<comment type="caution">
    <text evidence="6">The sequence shown here is derived from an EMBL/GenBank/DDBJ whole genome shotgun (WGS) entry which is preliminary data.</text>
</comment>
<feature type="transmembrane region" description="Helical" evidence="5">
    <location>
        <begin position="76"/>
        <end position="98"/>
    </location>
</feature>
<evidence type="ECO:0000256" key="1">
    <source>
        <dbReference type="ARBA" id="ARBA00004141"/>
    </source>
</evidence>